<sequence length="119" mass="13036">AKAFAAATGQEFHFYYSEDSYGKGKKKKKLQNMAAEAAWNARVKDAGDMGGRLPLLPGMPCFLTENIATELGLSNGSEGTVVSVKYKIVDGKRYAVAVNVDFKSYNNPKKVYPHRVTLV</sequence>
<gene>
    <name evidence="1" type="ORF">M422DRAFT_122480</name>
</gene>
<dbReference type="AlphaFoldDB" id="A0A0C9U9A3"/>
<protein>
    <submittedName>
        <fullName evidence="1">Uncharacterized protein</fullName>
    </submittedName>
</protein>
<keyword evidence="2" id="KW-1185">Reference proteome</keyword>
<organism evidence="1 2">
    <name type="scientific">Sphaerobolus stellatus (strain SS14)</name>
    <dbReference type="NCBI Taxonomy" id="990650"/>
    <lineage>
        <taxon>Eukaryota</taxon>
        <taxon>Fungi</taxon>
        <taxon>Dikarya</taxon>
        <taxon>Basidiomycota</taxon>
        <taxon>Agaricomycotina</taxon>
        <taxon>Agaricomycetes</taxon>
        <taxon>Phallomycetidae</taxon>
        <taxon>Geastrales</taxon>
        <taxon>Sphaerobolaceae</taxon>
        <taxon>Sphaerobolus</taxon>
    </lineage>
</organism>
<feature type="non-terminal residue" evidence="1">
    <location>
        <position position="119"/>
    </location>
</feature>
<name>A0A0C9U9A3_SPHS4</name>
<feature type="non-terminal residue" evidence="1">
    <location>
        <position position="1"/>
    </location>
</feature>
<accession>A0A0C9U9A3</accession>
<evidence type="ECO:0000313" key="1">
    <source>
        <dbReference type="EMBL" id="KIJ25642.1"/>
    </source>
</evidence>
<reference evidence="1 2" key="1">
    <citation type="submission" date="2014-06" db="EMBL/GenBank/DDBJ databases">
        <title>Evolutionary Origins and Diversification of the Mycorrhizal Mutualists.</title>
        <authorList>
            <consortium name="DOE Joint Genome Institute"/>
            <consortium name="Mycorrhizal Genomics Consortium"/>
            <person name="Kohler A."/>
            <person name="Kuo A."/>
            <person name="Nagy L.G."/>
            <person name="Floudas D."/>
            <person name="Copeland A."/>
            <person name="Barry K.W."/>
            <person name="Cichocki N."/>
            <person name="Veneault-Fourrey C."/>
            <person name="LaButti K."/>
            <person name="Lindquist E.A."/>
            <person name="Lipzen A."/>
            <person name="Lundell T."/>
            <person name="Morin E."/>
            <person name="Murat C."/>
            <person name="Riley R."/>
            <person name="Ohm R."/>
            <person name="Sun H."/>
            <person name="Tunlid A."/>
            <person name="Henrissat B."/>
            <person name="Grigoriev I.V."/>
            <person name="Hibbett D.S."/>
            <person name="Martin F."/>
        </authorList>
    </citation>
    <scope>NUCLEOTIDE SEQUENCE [LARGE SCALE GENOMIC DNA]</scope>
    <source>
        <strain evidence="1 2">SS14</strain>
    </source>
</reference>
<dbReference type="OrthoDB" id="2843231at2759"/>
<evidence type="ECO:0000313" key="2">
    <source>
        <dbReference type="Proteomes" id="UP000054279"/>
    </source>
</evidence>
<dbReference type="EMBL" id="KN837405">
    <property type="protein sequence ID" value="KIJ25642.1"/>
    <property type="molecule type" value="Genomic_DNA"/>
</dbReference>
<proteinExistence type="predicted"/>
<dbReference type="HOGENOM" id="CLU_167283_0_0_1"/>
<dbReference type="Proteomes" id="UP000054279">
    <property type="component" value="Unassembled WGS sequence"/>
</dbReference>